<keyword evidence="2" id="KW-1185">Reference proteome</keyword>
<dbReference type="EMBL" id="MSYM01000011">
    <property type="protein sequence ID" value="OLP06986.1"/>
    <property type="molecule type" value="Genomic_DNA"/>
</dbReference>
<accession>A0A1Q8YG33</accession>
<evidence type="ECO:0000313" key="2">
    <source>
        <dbReference type="Proteomes" id="UP000185911"/>
    </source>
</evidence>
<sequence length="39" mass="4260">MGALQRVPDVVGCWHLLVLAGHPRPLVCITALQNLHLMS</sequence>
<proteinExistence type="predicted"/>
<reference evidence="1 2" key="1">
    <citation type="submission" date="2017-01" db="EMBL/GenBank/DDBJ databases">
        <title>Genome sequence of Rhodoferax antarcticus ANT.BR, a psychrophilic purple nonsulfur bacterium from an Antarctic microbial mat.</title>
        <authorList>
            <person name="Baker J."/>
            <person name="Riester C."/>
            <person name="Skinner B."/>
            <person name="Newell A."/>
            <person name="Swingley W."/>
            <person name="Madigan M."/>
            <person name="Jung D."/>
            <person name="Asao M."/>
            <person name="Chen M."/>
            <person name="Loughlin P."/>
            <person name="Pan H."/>
            <person name="Lin S."/>
            <person name="Li N."/>
            <person name="Shaw J."/>
            <person name="Prado M."/>
            <person name="Sherman C."/>
            <person name="Li X."/>
            <person name="Tang J."/>
            <person name="Blankenship R."/>
            <person name="Zhao T."/>
            <person name="Touchman J."/>
            <person name="Sattley M."/>
        </authorList>
    </citation>
    <scope>NUCLEOTIDE SEQUENCE [LARGE SCALE GENOMIC DNA]</scope>
    <source>
        <strain evidence="1 2">ANT.BR</strain>
    </source>
</reference>
<dbReference type="AlphaFoldDB" id="A0A1Q8YG33"/>
<protein>
    <submittedName>
        <fullName evidence="1">Uncharacterized protein</fullName>
    </submittedName>
</protein>
<comment type="caution">
    <text evidence="1">The sequence shown here is derived from an EMBL/GenBank/DDBJ whole genome shotgun (WGS) entry which is preliminary data.</text>
</comment>
<organism evidence="1 2">
    <name type="scientific">Rhodoferax antarcticus ANT.BR</name>
    <dbReference type="NCBI Taxonomy" id="1111071"/>
    <lineage>
        <taxon>Bacteria</taxon>
        <taxon>Pseudomonadati</taxon>
        <taxon>Pseudomonadota</taxon>
        <taxon>Betaproteobacteria</taxon>
        <taxon>Burkholderiales</taxon>
        <taxon>Comamonadaceae</taxon>
        <taxon>Rhodoferax</taxon>
    </lineage>
</organism>
<evidence type="ECO:0000313" key="1">
    <source>
        <dbReference type="EMBL" id="OLP06986.1"/>
    </source>
</evidence>
<name>A0A1Q8YG33_9BURK</name>
<dbReference type="Proteomes" id="UP000185911">
    <property type="component" value="Unassembled WGS sequence"/>
</dbReference>
<gene>
    <name evidence="1" type="ORF">BLL52_1733</name>
</gene>